<evidence type="ECO:0000256" key="1">
    <source>
        <dbReference type="ARBA" id="ARBA00009375"/>
    </source>
</evidence>
<feature type="binding site" evidence="4 6">
    <location>
        <position position="113"/>
    </location>
    <ligand>
        <name>substrate</name>
    </ligand>
</feature>
<dbReference type="SUPFAM" id="SSF55120">
    <property type="entry name" value="Pseudouridine synthase"/>
    <property type="match status" value="1"/>
</dbReference>
<evidence type="ECO:0000256" key="4">
    <source>
        <dbReference type="HAMAP-Rule" id="MF_00171"/>
    </source>
</evidence>
<dbReference type="InterPro" id="IPR020094">
    <property type="entry name" value="TruA/RsuA/RluB/E/F_N"/>
</dbReference>
<dbReference type="InterPro" id="IPR001406">
    <property type="entry name" value="PsdUridine_synth_TruA"/>
</dbReference>
<evidence type="ECO:0000256" key="5">
    <source>
        <dbReference type="PIRSR" id="PIRSR001430-1"/>
    </source>
</evidence>
<dbReference type="InterPro" id="IPR020097">
    <property type="entry name" value="PsdUridine_synth_TruA_a/b_dom"/>
</dbReference>
<dbReference type="InterPro" id="IPR020095">
    <property type="entry name" value="PsdUridine_synth_TruA_C"/>
</dbReference>
<evidence type="ECO:0000256" key="3">
    <source>
        <dbReference type="ARBA" id="ARBA00023235"/>
    </source>
</evidence>
<comment type="caution">
    <text evidence="4">Lacks conserved residue(s) required for the propagation of feature annotation.</text>
</comment>
<reference evidence="9" key="1">
    <citation type="journal article" date="2021" name="PeerJ">
        <title>Extensive microbial diversity within the chicken gut microbiome revealed by metagenomics and culture.</title>
        <authorList>
            <person name="Gilroy R."/>
            <person name="Ravi A."/>
            <person name="Getino M."/>
            <person name="Pursley I."/>
            <person name="Horton D.L."/>
            <person name="Alikhan N.F."/>
            <person name="Baker D."/>
            <person name="Gharbi K."/>
            <person name="Hall N."/>
            <person name="Watson M."/>
            <person name="Adriaenssens E.M."/>
            <person name="Foster-Nyarko E."/>
            <person name="Jarju S."/>
            <person name="Secka A."/>
            <person name="Antonio M."/>
            <person name="Oren A."/>
            <person name="Chaudhuri R.R."/>
            <person name="La Ragione R."/>
            <person name="Hildebrand F."/>
            <person name="Pallen M.J."/>
        </authorList>
    </citation>
    <scope>NUCLEOTIDE SEQUENCE</scope>
    <source>
        <strain evidence="9">ChiGjej1B1-1692</strain>
    </source>
</reference>
<evidence type="ECO:0000313" key="10">
    <source>
        <dbReference type="Proteomes" id="UP000823894"/>
    </source>
</evidence>
<dbReference type="GO" id="GO:0160147">
    <property type="term" value="F:tRNA pseudouridine(38-40) synthase activity"/>
    <property type="evidence" value="ECO:0007669"/>
    <property type="project" value="UniProtKB-EC"/>
</dbReference>
<protein>
    <recommendedName>
        <fullName evidence="4">tRNA pseudouridine synthase A</fullName>
        <ecNumber evidence="4">5.4.99.12</ecNumber>
    </recommendedName>
    <alternativeName>
        <fullName evidence="4">tRNA pseudouridine(38-40) synthase</fullName>
    </alternativeName>
    <alternativeName>
        <fullName evidence="4">tRNA pseudouridylate synthase I</fullName>
    </alternativeName>
    <alternativeName>
        <fullName evidence="4">tRNA-uridine isomerase I</fullName>
    </alternativeName>
</protein>
<dbReference type="Pfam" id="PF01416">
    <property type="entry name" value="PseudoU_synth_1"/>
    <property type="match status" value="2"/>
</dbReference>
<accession>A0A9D2NW57</accession>
<organism evidence="9 10">
    <name type="scientific">Candidatus Mediterraneibacter faecigallinarum</name>
    <dbReference type="NCBI Taxonomy" id="2838669"/>
    <lineage>
        <taxon>Bacteria</taxon>
        <taxon>Bacillati</taxon>
        <taxon>Bacillota</taxon>
        <taxon>Clostridia</taxon>
        <taxon>Lachnospirales</taxon>
        <taxon>Lachnospiraceae</taxon>
        <taxon>Mediterraneibacter</taxon>
    </lineage>
</organism>
<reference evidence="9" key="2">
    <citation type="submission" date="2021-04" db="EMBL/GenBank/DDBJ databases">
        <authorList>
            <person name="Gilroy R."/>
        </authorList>
    </citation>
    <scope>NUCLEOTIDE SEQUENCE</scope>
    <source>
        <strain evidence="9">ChiGjej1B1-1692</strain>
    </source>
</reference>
<dbReference type="EMBL" id="DWWK01000121">
    <property type="protein sequence ID" value="HJC38974.1"/>
    <property type="molecule type" value="Genomic_DNA"/>
</dbReference>
<dbReference type="Gene3D" id="3.30.70.660">
    <property type="entry name" value="Pseudouridine synthase I, catalytic domain, C-terminal subdomain"/>
    <property type="match status" value="1"/>
</dbReference>
<keyword evidence="3 4" id="KW-0413">Isomerase</keyword>
<name>A0A9D2NW57_9FIRM</name>
<evidence type="ECO:0000313" key="9">
    <source>
        <dbReference type="EMBL" id="HJC38974.1"/>
    </source>
</evidence>
<feature type="active site" description="Nucleophile" evidence="4 5">
    <location>
        <position position="55"/>
    </location>
</feature>
<evidence type="ECO:0000259" key="8">
    <source>
        <dbReference type="Pfam" id="PF01416"/>
    </source>
</evidence>
<dbReference type="AlphaFoldDB" id="A0A9D2NW57"/>
<comment type="catalytic activity">
    <reaction evidence="4 7">
        <text>uridine(38/39/40) in tRNA = pseudouridine(38/39/40) in tRNA</text>
        <dbReference type="Rhea" id="RHEA:22376"/>
        <dbReference type="Rhea" id="RHEA-COMP:10085"/>
        <dbReference type="Rhea" id="RHEA-COMP:10087"/>
        <dbReference type="ChEBI" id="CHEBI:65314"/>
        <dbReference type="ChEBI" id="CHEBI:65315"/>
        <dbReference type="EC" id="5.4.99.12"/>
    </reaction>
</comment>
<comment type="similarity">
    <text evidence="1 4 7">Belongs to the tRNA pseudouridine synthase TruA family.</text>
</comment>
<dbReference type="Gene3D" id="3.30.70.580">
    <property type="entry name" value="Pseudouridine synthase I, catalytic domain, N-terminal subdomain"/>
    <property type="match status" value="1"/>
</dbReference>
<comment type="caution">
    <text evidence="9">The sequence shown here is derived from an EMBL/GenBank/DDBJ whole genome shotgun (WGS) entry which is preliminary data.</text>
</comment>
<dbReference type="EC" id="5.4.99.12" evidence="4"/>
<dbReference type="Proteomes" id="UP000823894">
    <property type="component" value="Unassembled WGS sequence"/>
</dbReference>
<evidence type="ECO:0000256" key="2">
    <source>
        <dbReference type="ARBA" id="ARBA00022694"/>
    </source>
</evidence>
<dbReference type="InterPro" id="IPR020103">
    <property type="entry name" value="PsdUridine_synth_cat_dom_sf"/>
</dbReference>
<feature type="domain" description="Pseudouridine synthase I TruA alpha/beta" evidence="8">
    <location>
        <begin position="8"/>
        <end position="100"/>
    </location>
</feature>
<dbReference type="HAMAP" id="MF_00171">
    <property type="entry name" value="TruA"/>
    <property type="match status" value="1"/>
</dbReference>
<dbReference type="PANTHER" id="PTHR11142:SF0">
    <property type="entry name" value="TRNA PSEUDOURIDINE SYNTHASE-LIKE 1"/>
    <property type="match status" value="1"/>
</dbReference>
<evidence type="ECO:0000256" key="7">
    <source>
        <dbReference type="RuleBase" id="RU003792"/>
    </source>
</evidence>
<dbReference type="PANTHER" id="PTHR11142">
    <property type="entry name" value="PSEUDOURIDYLATE SYNTHASE"/>
    <property type="match status" value="1"/>
</dbReference>
<proteinExistence type="inferred from homology"/>
<dbReference type="CDD" id="cd02570">
    <property type="entry name" value="PseudoU_synth_EcTruA"/>
    <property type="match status" value="1"/>
</dbReference>
<dbReference type="GO" id="GO:0003723">
    <property type="term" value="F:RNA binding"/>
    <property type="evidence" value="ECO:0007669"/>
    <property type="project" value="InterPro"/>
</dbReference>
<sequence>MQNIRLTIQYDGTRYLGWQRPEKDGLTRSVSYKISEVLNRMTGEEIALQAGARTDPGVHALAQTVSFQTDAAFTPEEILHGLNRYLPQDIAVLSAENAPERFRADLKAVSRTYECRICTSKIYNVFTAGRETHWYPAPDLSLMESAAALLKGRHDFRPFSSGRKKKGTQKTLLDLTFLQEQEHIVMQITADDFLHQMPALIAGTLLEAGAGKRSPESIAAVFDGTEKAGSPAEAKSLLLKSIQYSCRRNLPRRFTSLPASIPH</sequence>
<keyword evidence="2 4" id="KW-0819">tRNA processing</keyword>
<dbReference type="PIRSF" id="PIRSF001430">
    <property type="entry name" value="tRNA_psdUrid_synth"/>
    <property type="match status" value="1"/>
</dbReference>
<gene>
    <name evidence="4" type="primary">truA</name>
    <name evidence="9" type="ORF">H9757_07940</name>
</gene>
<evidence type="ECO:0000256" key="6">
    <source>
        <dbReference type="PIRSR" id="PIRSR001430-2"/>
    </source>
</evidence>
<dbReference type="GO" id="GO:0031119">
    <property type="term" value="P:tRNA pseudouridine synthesis"/>
    <property type="evidence" value="ECO:0007669"/>
    <property type="project" value="UniProtKB-UniRule"/>
</dbReference>
<feature type="domain" description="Pseudouridine synthase I TruA alpha/beta" evidence="8">
    <location>
        <begin position="146"/>
        <end position="244"/>
    </location>
</feature>
<comment type="subunit">
    <text evidence="4">Homodimer.</text>
</comment>
<comment type="function">
    <text evidence="4">Formation of pseudouridine at positions 38, 39 and 40 in the anticodon stem and loop of transfer RNAs.</text>
</comment>